<evidence type="ECO:0000313" key="2">
    <source>
        <dbReference type="EMBL" id="QEL10089.1"/>
    </source>
</evidence>
<feature type="domain" description="CobW/HypB/UreG nucleotide-binding" evidence="1">
    <location>
        <begin position="10"/>
        <end position="182"/>
    </location>
</feature>
<keyword evidence="3" id="KW-1185">Reference proteome</keyword>
<dbReference type="SUPFAM" id="SSF52540">
    <property type="entry name" value="P-loop containing nucleoside triphosphate hydrolases"/>
    <property type="match status" value="1"/>
</dbReference>
<dbReference type="Pfam" id="PF02492">
    <property type="entry name" value="cobW"/>
    <property type="match status" value="1"/>
</dbReference>
<dbReference type="GO" id="GO:0005737">
    <property type="term" value="C:cytoplasm"/>
    <property type="evidence" value="ECO:0007669"/>
    <property type="project" value="TreeGrafter"/>
</dbReference>
<name>A0A5C0ZZ80_9GAMM</name>
<reference evidence="2 3" key="1">
    <citation type="submission" date="2019-08" db="EMBL/GenBank/DDBJ databases">
        <title>Complete genome sequence of Kushneria sp. YCWA18, a halophilic phosphate-solubilizing bacterium isolated from Daqiao saltern in China.</title>
        <authorList>
            <person name="Du G.-X."/>
            <person name="Qu L.-Y."/>
        </authorList>
    </citation>
    <scope>NUCLEOTIDE SEQUENCE [LARGE SCALE GENOMIC DNA]</scope>
    <source>
        <strain evidence="2 3">YCWA18</strain>
    </source>
</reference>
<accession>A0A5C0ZZ80</accession>
<proteinExistence type="predicted"/>
<dbReference type="InterPro" id="IPR027417">
    <property type="entry name" value="P-loop_NTPase"/>
</dbReference>
<dbReference type="EMBL" id="CP043420">
    <property type="protein sequence ID" value="QEL10089.1"/>
    <property type="molecule type" value="Genomic_DNA"/>
</dbReference>
<dbReference type="PANTHER" id="PTHR13748:SF62">
    <property type="entry name" value="COBW DOMAIN-CONTAINING PROTEIN"/>
    <property type="match status" value="1"/>
</dbReference>
<sequence length="309" mass="33841">MNERASTPIPVTLITGYLGAGKTSWLNARIRQGIPYGALILVNDFGTINLDADLIEYRSDRMLRLSNGCICCSLGESLAMELTRIARWPERPSALYIETSGVAEPARIIDLITVARHFELQATICLIDAASINRTLADPRVGELAAGQIRAADELSINRHARLDDGERRVVFNQLRRLNPSMSARLTHQLASTATTDDNAPPGSESASVTHAWLTPAANSRWDRFSIRLPDGIERHRLEAVLNEYADVLARAKGILCDVSGRRQLFQWSGGQANWHPTAAAGQCGTLIGIGFEGERFRTLAASLEALSR</sequence>
<evidence type="ECO:0000313" key="3">
    <source>
        <dbReference type="Proteomes" id="UP000322553"/>
    </source>
</evidence>
<dbReference type="Proteomes" id="UP000322553">
    <property type="component" value="Chromosome"/>
</dbReference>
<protein>
    <recommendedName>
        <fullName evidence="1">CobW/HypB/UreG nucleotide-binding domain-containing protein</fullName>
    </recommendedName>
</protein>
<dbReference type="KEGG" id="kuy:FY550_02385"/>
<dbReference type="Gene3D" id="3.40.50.300">
    <property type="entry name" value="P-loop containing nucleotide triphosphate hydrolases"/>
    <property type="match status" value="1"/>
</dbReference>
<dbReference type="RefSeq" id="WP_149054328.1">
    <property type="nucleotide sequence ID" value="NZ_CP043420.1"/>
</dbReference>
<gene>
    <name evidence="2" type="ORF">FY550_02385</name>
</gene>
<organism evidence="2 3">
    <name type="scientific">Kushneria phosphatilytica</name>
    <dbReference type="NCBI Taxonomy" id="657387"/>
    <lineage>
        <taxon>Bacteria</taxon>
        <taxon>Pseudomonadati</taxon>
        <taxon>Pseudomonadota</taxon>
        <taxon>Gammaproteobacteria</taxon>
        <taxon>Oceanospirillales</taxon>
        <taxon>Halomonadaceae</taxon>
        <taxon>Kushneria</taxon>
    </lineage>
</organism>
<dbReference type="PANTHER" id="PTHR13748">
    <property type="entry name" value="COBW-RELATED"/>
    <property type="match status" value="1"/>
</dbReference>
<dbReference type="InterPro" id="IPR003495">
    <property type="entry name" value="CobW/HypB/UreG_nucleotide-bd"/>
</dbReference>
<evidence type="ECO:0000259" key="1">
    <source>
        <dbReference type="Pfam" id="PF02492"/>
    </source>
</evidence>
<dbReference type="CDD" id="cd03112">
    <property type="entry name" value="CobW-like"/>
    <property type="match status" value="1"/>
</dbReference>
<dbReference type="InterPro" id="IPR051316">
    <property type="entry name" value="Zinc-reg_GTPase_activator"/>
</dbReference>
<dbReference type="AlphaFoldDB" id="A0A5C0ZZ80"/>